<evidence type="ECO:0000313" key="1">
    <source>
        <dbReference type="EMBL" id="MBB6735970.1"/>
    </source>
</evidence>
<reference evidence="1 2" key="1">
    <citation type="submission" date="2020-08" db="EMBL/GenBank/DDBJ databases">
        <title>Cohnella phylogeny.</title>
        <authorList>
            <person name="Dunlap C."/>
        </authorList>
    </citation>
    <scope>NUCLEOTIDE SEQUENCE [LARGE SCALE GENOMIC DNA]</scope>
    <source>
        <strain evidence="1 2">CBP 2801</strain>
    </source>
</reference>
<protein>
    <submittedName>
        <fullName evidence="1">Uncharacterized protein</fullName>
    </submittedName>
</protein>
<dbReference type="Proteomes" id="UP000564644">
    <property type="component" value="Unassembled WGS sequence"/>
</dbReference>
<proteinExistence type="predicted"/>
<organism evidence="1 2">
    <name type="scientific">Cohnella zeiphila</name>
    <dbReference type="NCBI Taxonomy" id="2761120"/>
    <lineage>
        <taxon>Bacteria</taxon>
        <taxon>Bacillati</taxon>
        <taxon>Bacillota</taxon>
        <taxon>Bacilli</taxon>
        <taxon>Bacillales</taxon>
        <taxon>Paenibacillaceae</taxon>
        <taxon>Cohnella</taxon>
    </lineage>
</organism>
<dbReference type="RefSeq" id="WP_185133614.1">
    <property type="nucleotide sequence ID" value="NZ_JACJVO010000064.1"/>
</dbReference>
<evidence type="ECO:0000313" key="2">
    <source>
        <dbReference type="Proteomes" id="UP000564644"/>
    </source>
</evidence>
<sequence length="263" mass="30714">MNTNVFDAKTLYRQWTGGGHLIHATNTPMECARDLNLLLGCDPDTFLREYPQSWDGNCPVMHQDLMGTYGWQSLTQLFSFLNSVADYMVLRNFEYLPDNYLSELHGDIDLLVRDPVDVAFLLNGEKVYSEPFRVHYRVPVGGQSVFFDFRHVGDEYMDEDWERSLLKNKIFSPKSFFVPRPSDHFFSLLYHAAVHKPSIAPDYFARLSSMAEQLKIPDFSPTVMIDLHRLKNFIDEYLKSQKYQYTAPRDLSVYINQRFFEAS</sequence>
<comment type="caution">
    <text evidence="1">The sequence shown here is derived from an EMBL/GenBank/DDBJ whole genome shotgun (WGS) entry which is preliminary data.</text>
</comment>
<dbReference type="AlphaFoldDB" id="A0A7X0VZN9"/>
<name>A0A7X0VZN9_9BACL</name>
<dbReference type="EMBL" id="JACJVO010000064">
    <property type="protein sequence ID" value="MBB6735970.1"/>
    <property type="molecule type" value="Genomic_DNA"/>
</dbReference>
<accession>A0A7X0VZN9</accession>
<gene>
    <name evidence="1" type="ORF">H7C18_34195</name>
</gene>
<keyword evidence="2" id="KW-1185">Reference proteome</keyword>